<keyword evidence="1" id="KW-1133">Transmembrane helix</keyword>
<sequence length="46" mass="4713">MKLVVALAALAGAVVYSQSGGDETASVVLLSAIAFYVAVHFAVMRD</sequence>
<dbReference type="STRING" id="631454.N177_1978"/>
<accession>V4RID7</accession>
<keyword evidence="1" id="KW-0472">Membrane</keyword>
<reference evidence="2 3" key="1">
    <citation type="journal article" date="2014" name="Genome Announc.">
        <title>Draft Genome Sequence of Lutibaculum baratangense Strain AMV1T, Isolated from a Mud Volcano in Andamans, India.</title>
        <authorList>
            <person name="Singh A."/>
            <person name="Sreenivas A."/>
            <person name="Sathyanarayana Reddy G."/>
            <person name="Pinnaka A.K."/>
            <person name="Shivaji S."/>
        </authorList>
    </citation>
    <scope>NUCLEOTIDE SEQUENCE [LARGE SCALE GENOMIC DNA]</scope>
    <source>
        <strain evidence="2 3">AMV1</strain>
    </source>
</reference>
<evidence type="ECO:0000313" key="2">
    <source>
        <dbReference type="EMBL" id="ESR25104.1"/>
    </source>
</evidence>
<evidence type="ECO:0000256" key="1">
    <source>
        <dbReference type="SAM" id="Phobius"/>
    </source>
</evidence>
<dbReference type="Proteomes" id="UP000017819">
    <property type="component" value="Unassembled WGS sequence"/>
</dbReference>
<feature type="transmembrane region" description="Helical" evidence="1">
    <location>
        <begin position="27"/>
        <end position="44"/>
    </location>
</feature>
<dbReference type="RefSeq" id="WP_023432118.1">
    <property type="nucleotide sequence ID" value="NZ_AWXZ01000026.1"/>
</dbReference>
<organism evidence="2 3">
    <name type="scientific">Lutibaculum baratangense AMV1</name>
    <dbReference type="NCBI Taxonomy" id="631454"/>
    <lineage>
        <taxon>Bacteria</taxon>
        <taxon>Pseudomonadati</taxon>
        <taxon>Pseudomonadota</taxon>
        <taxon>Alphaproteobacteria</taxon>
        <taxon>Hyphomicrobiales</taxon>
        <taxon>Tepidamorphaceae</taxon>
        <taxon>Lutibaculum</taxon>
    </lineage>
</organism>
<keyword evidence="1" id="KW-0812">Transmembrane</keyword>
<keyword evidence="3" id="KW-1185">Reference proteome</keyword>
<dbReference type="EMBL" id="AWXZ01000026">
    <property type="protein sequence ID" value="ESR25104.1"/>
    <property type="molecule type" value="Genomic_DNA"/>
</dbReference>
<dbReference type="AlphaFoldDB" id="V4RID7"/>
<protein>
    <submittedName>
        <fullName evidence="2">Uncharacterized protein</fullName>
    </submittedName>
</protein>
<evidence type="ECO:0000313" key="3">
    <source>
        <dbReference type="Proteomes" id="UP000017819"/>
    </source>
</evidence>
<gene>
    <name evidence="2" type="ORF">N177_1978</name>
</gene>
<comment type="caution">
    <text evidence="2">The sequence shown here is derived from an EMBL/GenBank/DDBJ whole genome shotgun (WGS) entry which is preliminary data.</text>
</comment>
<proteinExistence type="predicted"/>
<name>V4RID7_9HYPH</name>